<dbReference type="InterPro" id="IPR011057">
    <property type="entry name" value="Mss4-like_sf"/>
</dbReference>
<proteinExistence type="inferred from homology"/>
<evidence type="ECO:0000256" key="4">
    <source>
        <dbReference type="ARBA" id="ARBA00023239"/>
    </source>
</evidence>
<reference evidence="7" key="1">
    <citation type="journal article" date="2019" name="Int. J. Syst. Evol. Microbiol.">
        <title>The Global Catalogue of Microorganisms (GCM) 10K type strain sequencing project: providing services to taxonomists for standard genome sequencing and annotation.</title>
        <authorList>
            <consortium name="The Broad Institute Genomics Platform"/>
            <consortium name="The Broad Institute Genome Sequencing Center for Infectious Disease"/>
            <person name="Wu L."/>
            <person name="Ma J."/>
        </authorList>
    </citation>
    <scope>NUCLEOTIDE SEQUENCE [LARGE SCALE GENOMIC DNA]</scope>
    <source>
        <strain evidence="7">KCTC 42644</strain>
    </source>
</reference>
<evidence type="ECO:0000313" key="7">
    <source>
        <dbReference type="Proteomes" id="UP001595615"/>
    </source>
</evidence>
<comment type="similarity">
    <text evidence="1">Belongs to the Gfa family.</text>
</comment>
<dbReference type="RefSeq" id="WP_380863952.1">
    <property type="nucleotide sequence ID" value="NZ_JBHRXV010000014.1"/>
</dbReference>
<dbReference type="Gene3D" id="3.90.1590.10">
    <property type="entry name" value="glutathione-dependent formaldehyde- activating enzyme (gfa)"/>
    <property type="match status" value="1"/>
</dbReference>
<protein>
    <submittedName>
        <fullName evidence="6">GFA family protein</fullName>
    </submittedName>
</protein>
<feature type="domain" description="CENP-V/GFA" evidence="5">
    <location>
        <begin position="5"/>
        <end position="105"/>
    </location>
</feature>
<gene>
    <name evidence="6" type="ORF">ACFOMD_17730</name>
</gene>
<dbReference type="EMBL" id="JBHRXV010000014">
    <property type="protein sequence ID" value="MFC3714413.1"/>
    <property type="molecule type" value="Genomic_DNA"/>
</dbReference>
<evidence type="ECO:0000256" key="3">
    <source>
        <dbReference type="ARBA" id="ARBA00022833"/>
    </source>
</evidence>
<sequence length="150" mass="16360">MTITTDGHCLCGQVKLRVTGAPLVTMACHCRGCQRLSASAYSLSSLYPSAAFEVVEGAPVIGGLHGENGQYFCPHCLSWLFTRPQALGDLVNVRATMFENAAQYRPFMETFTRDKLPWAATGAAHSFHEFPPREGFGALLAEHAAAQERR</sequence>
<keyword evidence="4" id="KW-0456">Lyase</keyword>
<dbReference type="Proteomes" id="UP001595615">
    <property type="component" value="Unassembled WGS sequence"/>
</dbReference>
<name>A0ABV7XH64_9SPHN</name>
<keyword evidence="3" id="KW-0862">Zinc</keyword>
<evidence type="ECO:0000256" key="1">
    <source>
        <dbReference type="ARBA" id="ARBA00005495"/>
    </source>
</evidence>
<dbReference type="SUPFAM" id="SSF51316">
    <property type="entry name" value="Mss4-like"/>
    <property type="match status" value="1"/>
</dbReference>
<keyword evidence="2" id="KW-0479">Metal-binding</keyword>
<keyword evidence="7" id="KW-1185">Reference proteome</keyword>
<dbReference type="PROSITE" id="PS51891">
    <property type="entry name" value="CENP_V_GFA"/>
    <property type="match status" value="1"/>
</dbReference>
<organism evidence="6 7">
    <name type="scientific">Sphingoaurantiacus capsulatus</name>
    <dbReference type="NCBI Taxonomy" id="1771310"/>
    <lineage>
        <taxon>Bacteria</taxon>
        <taxon>Pseudomonadati</taxon>
        <taxon>Pseudomonadota</taxon>
        <taxon>Alphaproteobacteria</taxon>
        <taxon>Sphingomonadales</taxon>
        <taxon>Sphingosinicellaceae</taxon>
        <taxon>Sphingoaurantiacus</taxon>
    </lineage>
</organism>
<comment type="caution">
    <text evidence="6">The sequence shown here is derived from an EMBL/GenBank/DDBJ whole genome shotgun (WGS) entry which is preliminary data.</text>
</comment>
<dbReference type="Pfam" id="PF04828">
    <property type="entry name" value="GFA"/>
    <property type="match status" value="1"/>
</dbReference>
<dbReference type="PANTHER" id="PTHR33337">
    <property type="entry name" value="GFA DOMAIN-CONTAINING PROTEIN"/>
    <property type="match status" value="1"/>
</dbReference>
<dbReference type="InterPro" id="IPR006913">
    <property type="entry name" value="CENP-V/GFA"/>
</dbReference>
<accession>A0ABV7XH64</accession>
<evidence type="ECO:0000259" key="5">
    <source>
        <dbReference type="PROSITE" id="PS51891"/>
    </source>
</evidence>
<evidence type="ECO:0000256" key="2">
    <source>
        <dbReference type="ARBA" id="ARBA00022723"/>
    </source>
</evidence>
<evidence type="ECO:0000313" key="6">
    <source>
        <dbReference type="EMBL" id="MFC3714413.1"/>
    </source>
</evidence>
<dbReference type="PANTHER" id="PTHR33337:SF40">
    <property type="entry name" value="CENP-V_GFA DOMAIN-CONTAINING PROTEIN-RELATED"/>
    <property type="match status" value="1"/>
</dbReference>